<feature type="domain" description="HTH tetR-type" evidence="4">
    <location>
        <begin position="7"/>
        <end position="67"/>
    </location>
</feature>
<sequence>MVKKAPRRTAERILETALALFNRFGEPQVSTTRLAAELRISTGNLYYHFAGKEVLVNALCDRYALALPAVLEMAGSVREVGQAWHFVHALLTRIWEFRFLYRDLNDLLARNHRLELQMPQLLRQKTDALHTLLCCLEQAQALLPLAPPVRCATAVDMAIVLSYWPSFEYLHDPRHALEPENAPAAIARGTQHALYLLAAQLCAPQRQALLALIQRSDSLPSPGAAWPAHGLPAKFPSQPGDAPWRNGPLSPTATSTASTPRV</sequence>
<evidence type="ECO:0000313" key="6">
    <source>
        <dbReference type="Proteomes" id="UP000252174"/>
    </source>
</evidence>
<evidence type="ECO:0000256" key="3">
    <source>
        <dbReference type="SAM" id="MobiDB-lite"/>
    </source>
</evidence>
<keyword evidence="1 2" id="KW-0238">DNA-binding</keyword>
<dbReference type="GO" id="GO:0003700">
    <property type="term" value="F:DNA-binding transcription factor activity"/>
    <property type="evidence" value="ECO:0007669"/>
    <property type="project" value="TreeGrafter"/>
</dbReference>
<comment type="caution">
    <text evidence="5">The sequence shown here is derived from an EMBL/GenBank/DDBJ whole genome shotgun (WGS) entry which is preliminary data.</text>
</comment>
<dbReference type="AlphaFoldDB" id="A0A369ALY8"/>
<dbReference type="RefSeq" id="WP_114482809.1">
    <property type="nucleotide sequence ID" value="NZ_QPJU01000003.1"/>
</dbReference>
<dbReference type="GO" id="GO:0000976">
    <property type="term" value="F:transcription cis-regulatory region binding"/>
    <property type="evidence" value="ECO:0007669"/>
    <property type="project" value="TreeGrafter"/>
</dbReference>
<keyword evidence="6" id="KW-1185">Reference proteome</keyword>
<organism evidence="5 6">
    <name type="scientific">Extensimonas vulgaris</name>
    <dbReference type="NCBI Taxonomy" id="1031594"/>
    <lineage>
        <taxon>Bacteria</taxon>
        <taxon>Pseudomonadati</taxon>
        <taxon>Pseudomonadota</taxon>
        <taxon>Betaproteobacteria</taxon>
        <taxon>Burkholderiales</taxon>
        <taxon>Comamonadaceae</taxon>
        <taxon>Extensimonas</taxon>
    </lineage>
</organism>
<dbReference type="PRINTS" id="PR00455">
    <property type="entry name" value="HTHTETR"/>
</dbReference>
<dbReference type="InterPro" id="IPR009057">
    <property type="entry name" value="Homeodomain-like_sf"/>
</dbReference>
<name>A0A369ALY8_9BURK</name>
<evidence type="ECO:0000256" key="2">
    <source>
        <dbReference type="PROSITE-ProRule" id="PRU00335"/>
    </source>
</evidence>
<dbReference type="Pfam" id="PF00440">
    <property type="entry name" value="TetR_N"/>
    <property type="match status" value="1"/>
</dbReference>
<dbReference type="InterPro" id="IPR001647">
    <property type="entry name" value="HTH_TetR"/>
</dbReference>
<dbReference type="InterPro" id="IPR050109">
    <property type="entry name" value="HTH-type_TetR-like_transc_reg"/>
</dbReference>
<feature type="compositionally biased region" description="Low complexity" evidence="3">
    <location>
        <begin position="250"/>
        <end position="262"/>
    </location>
</feature>
<dbReference type="Proteomes" id="UP000252174">
    <property type="component" value="Unassembled WGS sequence"/>
</dbReference>
<accession>A0A369ALY8</accession>
<dbReference type="PROSITE" id="PS50977">
    <property type="entry name" value="HTH_TETR_2"/>
    <property type="match status" value="1"/>
</dbReference>
<gene>
    <name evidence="5" type="ORF">DFR45_10397</name>
</gene>
<evidence type="ECO:0000256" key="1">
    <source>
        <dbReference type="ARBA" id="ARBA00023125"/>
    </source>
</evidence>
<feature type="region of interest" description="Disordered" evidence="3">
    <location>
        <begin position="220"/>
        <end position="262"/>
    </location>
</feature>
<dbReference type="Pfam" id="PF13972">
    <property type="entry name" value="TetR"/>
    <property type="match status" value="1"/>
</dbReference>
<protein>
    <submittedName>
        <fullName evidence="5">TetR family transcriptional regulator</fullName>
    </submittedName>
</protein>
<dbReference type="Gene3D" id="1.10.357.10">
    <property type="entry name" value="Tetracycline Repressor, domain 2"/>
    <property type="match status" value="1"/>
</dbReference>
<dbReference type="PANTHER" id="PTHR30055:SF223">
    <property type="entry name" value="HTH-TYPE TRANSCRIPTIONAL REGULATOR UIDR"/>
    <property type="match status" value="1"/>
</dbReference>
<dbReference type="PANTHER" id="PTHR30055">
    <property type="entry name" value="HTH-TYPE TRANSCRIPTIONAL REGULATOR RUTR"/>
    <property type="match status" value="1"/>
</dbReference>
<evidence type="ECO:0000259" key="4">
    <source>
        <dbReference type="PROSITE" id="PS50977"/>
    </source>
</evidence>
<evidence type="ECO:0000313" key="5">
    <source>
        <dbReference type="EMBL" id="RCX10113.1"/>
    </source>
</evidence>
<feature type="DNA-binding region" description="H-T-H motif" evidence="2">
    <location>
        <begin position="30"/>
        <end position="49"/>
    </location>
</feature>
<dbReference type="SUPFAM" id="SSF46689">
    <property type="entry name" value="Homeodomain-like"/>
    <property type="match status" value="1"/>
</dbReference>
<dbReference type="OrthoDB" id="8770705at2"/>
<dbReference type="InterPro" id="IPR025722">
    <property type="entry name" value="TetR"/>
</dbReference>
<proteinExistence type="predicted"/>
<reference evidence="5 6" key="1">
    <citation type="submission" date="2018-07" db="EMBL/GenBank/DDBJ databases">
        <title>Genomic Encyclopedia of Type Strains, Phase IV (KMG-IV): sequencing the most valuable type-strain genomes for metagenomic binning, comparative biology and taxonomic classification.</title>
        <authorList>
            <person name="Goeker M."/>
        </authorList>
    </citation>
    <scope>NUCLEOTIDE SEQUENCE [LARGE SCALE GENOMIC DNA]</scope>
    <source>
        <strain evidence="5 6">DSM 100911</strain>
    </source>
</reference>
<dbReference type="EMBL" id="QPJU01000003">
    <property type="protein sequence ID" value="RCX10113.1"/>
    <property type="molecule type" value="Genomic_DNA"/>
</dbReference>